<keyword evidence="4" id="KW-1185">Reference proteome</keyword>
<feature type="compositionally biased region" description="Polar residues" evidence="1">
    <location>
        <begin position="15"/>
        <end position="31"/>
    </location>
</feature>
<feature type="compositionally biased region" description="Basic and acidic residues" evidence="1">
    <location>
        <begin position="95"/>
        <end position="128"/>
    </location>
</feature>
<organism evidence="3 4">
    <name type="scientific">Steinernema carpocapsae</name>
    <name type="common">Entomopathogenic nematode</name>
    <dbReference type="NCBI Taxonomy" id="34508"/>
    <lineage>
        <taxon>Eukaryota</taxon>
        <taxon>Metazoa</taxon>
        <taxon>Ecdysozoa</taxon>
        <taxon>Nematoda</taxon>
        <taxon>Chromadorea</taxon>
        <taxon>Rhabditida</taxon>
        <taxon>Tylenchina</taxon>
        <taxon>Panagrolaimomorpha</taxon>
        <taxon>Strongyloidoidea</taxon>
        <taxon>Steinernematidae</taxon>
        <taxon>Steinernema</taxon>
    </lineage>
</organism>
<comment type="caution">
    <text evidence="3">The sequence shown here is derived from an EMBL/GenBank/DDBJ whole genome shotgun (WGS) entry which is preliminary data.</text>
</comment>
<proteinExistence type="predicted"/>
<evidence type="ECO:0000256" key="2">
    <source>
        <dbReference type="SAM" id="Phobius"/>
    </source>
</evidence>
<reference evidence="3 4" key="2">
    <citation type="journal article" date="2019" name="G3 (Bethesda)">
        <title>Hybrid Assembly of the Genome of the Entomopathogenic Nematode Steinernema carpocapsae Identifies the X-Chromosome.</title>
        <authorList>
            <person name="Serra L."/>
            <person name="Macchietto M."/>
            <person name="Macias-Munoz A."/>
            <person name="McGill C.J."/>
            <person name="Rodriguez I.M."/>
            <person name="Rodriguez B."/>
            <person name="Murad R."/>
            <person name="Mortazavi A."/>
        </authorList>
    </citation>
    <scope>NUCLEOTIDE SEQUENCE [LARGE SCALE GENOMIC DNA]</scope>
    <source>
        <strain evidence="3 4">ALL</strain>
    </source>
</reference>
<protein>
    <submittedName>
        <fullName evidence="3">Uncharacterized protein</fullName>
    </submittedName>
</protein>
<evidence type="ECO:0000313" key="4">
    <source>
        <dbReference type="Proteomes" id="UP000298663"/>
    </source>
</evidence>
<dbReference type="AlphaFoldDB" id="A0A4U5LP25"/>
<feature type="region of interest" description="Disordered" evidence="1">
    <location>
        <begin position="1"/>
        <end position="154"/>
    </location>
</feature>
<evidence type="ECO:0000256" key="1">
    <source>
        <dbReference type="SAM" id="MobiDB-lite"/>
    </source>
</evidence>
<keyword evidence="2" id="KW-0812">Transmembrane</keyword>
<dbReference type="EMBL" id="AZBU02000014">
    <property type="protein sequence ID" value="TKR57658.1"/>
    <property type="molecule type" value="Genomic_DNA"/>
</dbReference>
<evidence type="ECO:0000313" key="3">
    <source>
        <dbReference type="EMBL" id="TKR57658.1"/>
    </source>
</evidence>
<name>A0A4U5LP25_STECR</name>
<reference evidence="3 4" key="1">
    <citation type="journal article" date="2015" name="Genome Biol.">
        <title>Comparative genomics of Steinernema reveals deeply conserved gene regulatory networks.</title>
        <authorList>
            <person name="Dillman A.R."/>
            <person name="Macchietto M."/>
            <person name="Porter C.F."/>
            <person name="Rogers A."/>
            <person name="Williams B."/>
            <person name="Antoshechkin I."/>
            <person name="Lee M.M."/>
            <person name="Goodwin Z."/>
            <person name="Lu X."/>
            <person name="Lewis E.E."/>
            <person name="Goodrich-Blair H."/>
            <person name="Stock S.P."/>
            <person name="Adams B.J."/>
            <person name="Sternberg P.W."/>
            <person name="Mortazavi A."/>
        </authorList>
    </citation>
    <scope>NUCLEOTIDE SEQUENCE [LARGE SCALE GENOMIC DNA]</scope>
    <source>
        <strain evidence="3 4">ALL</strain>
    </source>
</reference>
<accession>A0A4U5LP25</accession>
<feature type="transmembrane region" description="Helical" evidence="2">
    <location>
        <begin position="166"/>
        <end position="193"/>
    </location>
</feature>
<sequence>MVNSETYETVDPTPSADTPETPFSGNQIASSEDNKPTAILTGEFVFREEPKSRQEESSERRAKPPRDLFEDSEKYETFAPNPSVEATETGVNGEKNVKRDDQQISTVKDEFDSREEQKEMDKKIEQRQKATQKHVKFSENTNQNGKRKKLRKKQSFDNRLLREERILGCAAFGIALSVFFMCVSSIGAVIAYLEGWEL</sequence>
<keyword evidence="2" id="KW-0472">Membrane</keyword>
<dbReference type="Proteomes" id="UP000298663">
    <property type="component" value="Unassembled WGS sequence"/>
</dbReference>
<keyword evidence="2" id="KW-1133">Transmembrane helix</keyword>
<gene>
    <name evidence="3" type="ORF">L596_030332</name>
</gene>
<feature type="compositionally biased region" description="Basic and acidic residues" evidence="1">
    <location>
        <begin position="45"/>
        <end position="76"/>
    </location>
</feature>